<feature type="compositionally biased region" description="Low complexity" evidence="1">
    <location>
        <begin position="1"/>
        <end position="14"/>
    </location>
</feature>
<gene>
    <name evidence="2" type="ORF">SAMN04489716_5082</name>
</gene>
<feature type="compositionally biased region" description="Basic and acidic residues" evidence="1">
    <location>
        <begin position="67"/>
        <end position="76"/>
    </location>
</feature>
<keyword evidence="3" id="KW-1185">Reference proteome</keyword>
<dbReference type="EMBL" id="LT629758">
    <property type="protein sequence ID" value="SDT63849.1"/>
    <property type="molecule type" value="Genomic_DNA"/>
</dbReference>
<organism evidence="2 3">
    <name type="scientific">Actinoplanes derwentensis</name>
    <dbReference type="NCBI Taxonomy" id="113562"/>
    <lineage>
        <taxon>Bacteria</taxon>
        <taxon>Bacillati</taxon>
        <taxon>Actinomycetota</taxon>
        <taxon>Actinomycetes</taxon>
        <taxon>Micromonosporales</taxon>
        <taxon>Micromonosporaceae</taxon>
        <taxon>Actinoplanes</taxon>
    </lineage>
</organism>
<feature type="compositionally biased region" description="Polar residues" evidence="1">
    <location>
        <begin position="22"/>
        <end position="34"/>
    </location>
</feature>
<feature type="region of interest" description="Disordered" evidence="1">
    <location>
        <begin position="1"/>
        <end position="104"/>
    </location>
</feature>
<feature type="compositionally biased region" description="Basic and acidic residues" evidence="1">
    <location>
        <begin position="95"/>
        <end position="104"/>
    </location>
</feature>
<accession>A0A1H2C0Z5</accession>
<protein>
    <submittedName>
        <fullName evidence="2">Uncharacterized protein</fullName>
    </submittedName>
</protein>
<evidence type="ECO:0000256" key="1">
    <source>
        <dbReference type="SAM" id="MobiDB-lite"/>
    </source>
</evidence>
<name>A0A1H2C0Z5_9ACTN</name>
<proteinExistence type="predicted"/>
<reference evidence="2 3" key="1">
    <citation type="submission" date="2016-10" db="EMBL/GenBank/DDBJ databases">
        <authorList>
            <person name="de Groot N.N."/>
        </authorList>
    </citation>
    <scope>NUCLEOTIDE SEQUENCE [LARGE SCALE GENOMIC DNA]</scope>
    <source>
        <strain evidence="2 3">DSM 43941</strain>
    </source>
</reference>
<dbReference type="AlphaFoldDB" id="A0A1H2C0Z5"/>
<evidence type="ECO:0000313" key="2">
    <source>
        <dbReference type="EMBL" id="SDT63849.1"/>
    </source>
</evidence>
<sequence length="104" mass="11153">MLPGRSRSRGSNGRPEPRQVTFRVTQRSTGQARSFPTPRPAGTAGGSVARHRGSGVASDGLPSQRARTRECPDHSHGASQAPHPGGEPRNTLPEPNEHSFEHPF</sequence>
<evidence type="ECO:0000313" key="3">
    <source>
        <dbReference type="Proteomes" id="UP000198688"/>
    </source>
</evidence>
<dbReference type="Proteomes" id="UP000198688">
    <property type="component" value="Chromosome I"/>
</dbReference>